<feature type="compositionally biased region" description="Low complexity" evidence="4">
    <location>
        <begin position="186"/>
        <end position="207"/>
    </location>
</feature>
<dbReference type="CDD" id="cd19821">
    <property type="entry name" value="Bbox1_BBX-like"/>
    <property type="match status" value="1"/>
</dbReference>
<keyword evidence="2" id="KW-0863">Zinc-finger</keyword>
<organism evidence="6 7">
    <name type="scientific">Gossypium arboreum</name>
    <name type="common">Tree cotton</name>
    <name type="synonym">Gossypium nanking</name>
    <dbReference type="NCBI Taxonomy" id="29729"/>
    <lineage>
        <taxon>Eukaryota</taxon>
        <taxon>Viridiplantae</taxon>
        <taxon>Streptophyta</taxon>
        <taxon>Embryophyta</taxon>
        <taxon>Tracheophyta</taxon>
        <taxon>Spermatophyta</taxon>
        <taxon>Magnoliopsida</taxon>
        <taxon>eudicotyledons</taxon>
        <taxon>Gunneridae</taxon>
        <taxon>Pentapetalae</taxon>
        <taxon>rosids</taxon>
        <taxon>malvids</taxon>
        <taxon>Malvales</taxon>
        <taxon>Malvaceae</taxon>
        <taxon>Malvoideae</taxon>
        <taxon>Gossypium</taxon>
    </lineage>
</organism>
<dbReference type="PANTHER" id="PTHR31717">
    <property type="entry name" value="ZINC FINGER PROTEIN CONSTANS-LIKE 10"/>
    <property type="match status" value="1"/>
</dbReference>
<comment type="caution">
    <text evidence="6">The sequence shown here is derived from an EMBL/GenBank/DDBJ whole genome shotgun (WGS) entry which is preliminary data.</text>
</comment>
<dbReference type="PANTHER" id="PTHR31717:SF132">
    <property type="entry name" value="ZINC FINGER PROTEIN CONSTANS-LIKE 1-LIKE"/>
    <property type="match status" value="1"/>
</dbReference>
<feature type="domain" description="B box-type" evidence="5">
    <location>
        <begin position="1"/>
        <end position="45"/>
    </location>
</feature>
<proteinExistence type="predicted"/>
<evidence type="ECO:0000313" key="7">
    <source>
        <dbReference type="Proteomes" id="UP001358586"/>
    </source>
</evidence>
<dbReference type="EMBL" id="JARKNE010000005">
    <property type="protein sequence ID" value="KAK5834264.1"/>
    <property type="molecule type" value="Genomic_DNA"/>
</dbReference>
<feature type="region of interest" description="Disordered" evidence="4">
    <location>
        <begin position="83"/>
        <end position="234"/>
    </location>
</feature>
<keyword evidence="3" id="KW-0862">Zinc</keyword>
<evidence type="ECO:0000256" key="3">
    <source>
        <dbReference type="ARBA" id="ARBA00022833"/>
    </source>
</evidence>
<feature type="compositionally biased region" description="Acidic residues" evidence="4">
    <location>
        <begin position="87"/>
        <end position="120"/>
    </location>
</feature>
<evidence type="ECO:0000256" key="2">
    <source>
        <dbReference type="ARBA" id="ARBA00022771"/>
    </source>
</evidence>
<keyword evidence="7" id="KW-1185">Reference proteome</keyword>
<dbReference type="Proteomes" id="UP001358586">
    <property type="component" value="Chromosome 5"/>
</dbReference>
<dbReference type="InterPro" id="IPR000315">
    <property type="entry name" value="Znf_B-box"/>
</dbReference>
<keyword evidence="1" id="KW-0479">Metal-binding</keyword>
<name>A0ABR0Q4L2_GOSAR</name>
<accession>A0ABR0Q4L2</accession>
<evidence type="ECO:0000256" key="4">
    <source>
        <dbReference type="SAM" id="MobiDB-lite"/>
    </source>
</evidence>
<evidence type="ECO:0000313" key="6">
    <source>
        <dbReference type="EMBL" id="KAK5834264.1"/>
    </source>
</evidence>
<reference evidence="6 7" key="1">
    <citation type="submission" date="2023-03" db="EMBL/GenBank/DDBJ databases">
        <title>WGS of Gossypium arboreum.</title>
        <authorList>
            <person name="Yu D."/>
        </authorList>
    </citation>
    <scope>NUCLEOTIDE SEQUENCE [LARGE SCALE GENOMIC DNA]</scope>
    <source>
        <tissue evidence="6">Leaf</tissue>
    </source>
</reference>
<dbReference type="Pfam" id="PF00643">
    <property type="entry name" value="zf-B_box"/>
    <property type="match status" value="1"/>
</dbReference>
<feature type="compositionally biased region" description="Gly residues" evidence="4">
    <location>
        <begin position="150"/>
        <end position="167"/>
    </location>
</feature>
<feature type="compositionally biased region" description="Polar residues" evidence="4">
    <location>
        <begin position="128"/>
        <end position="149"/>
    </location>
</feature>
<evidence type="ECO:0000259" key="5">
    <source>
        <dbReference type="SMART" id="SM00336"/>
    </source>
</evidence>
<sequence length="271" mass="29339">MRKCELCGRLARMHCESDQANLCWDCDFKVHGANFLVAKHNRTLLCHVCQSPTPWLASGRNLGSAVSVCDSCVVNGNNKCESSEREYGEEEEEEEEEGDYDNDAVEESEEEEEAEIEDAENQVVPWSGESSPLSISKPITSLKSLSSNEGEGGGGGGGGGNGDGGFGLKRMREDLSSWSDDETGCSSSQVSSRGSSNGEASSSMESSRLLKQPKIAEINQSARNPDHDETKSRSTAIISYLKRLEKHTIANDDDASATITGICRLSRDQSR</sequence>
<protein>
    <recommendedName>
        <fullName evidence="5">B box-type domain-containing protein</fullName>
    </recommendedName>
</protein>
<evidence type="ECO:0000256" key="1">
    <source>
        <dbReference type="ARBA" id="ARBA00022723"/>
    </source>
</evidence>
<dbReference type="SMART" id="SM00336">
    <property type="entry name" value="BBOX"/>
    <property type="match status" value="1"/>
</dbReference>
<gene>
    <name evidence="6" type="ORF">PVK06_018141</name>
</gene>
<dbReference type="InterPro" id="IPR049808">
    <property type="entry name" value="CONSTANS-like_Bbox1"/>
</dbReference>